<organism evidence="1 2">
    <name type="scientific">Pseudofulvibacter geojedonensis</name>
    <dbReference type="NCBI Taxonomy" id="1123758"/>
    <lineage>
        <taxon>Bacteria</taxon>
        <taxon>Pseudomonadati</taxon>
        <taxon>Bacteroidota</taxon>
        <taxon>Flavobacteriia</taxon>
        <taxon>Flavobacteriales</taxon>
        <taxon>Flavobacteriaceae</taxon>
        <taxon>Pseudofulvibacter</taxon>
    </lineage>
</organism>
<name>A0ABW3I4J3_9FLAO</name>
<evidence type="ECO:0000313" key="1">
    <source>
        <dbReference type="EMBL" id="MFD0964673.1"/>
    </source>
</evidence>
<dbReference type="PROSITE" id="PS51257">
    <property type="entry name" value="PROKAR_LIPOPROTEIN"/>
    <property type="match status" value="1"/>
</dbReference>
<sequence>MKKLTQLFTLALLLILVSCGKEKNNSENTEINNYLNDITSLENIEKTPIKTITSLAKESASKIISLKKSNMKESLEKASNFTKALVIVGNHTVVKITNLKDCKQSGSWATCMPMGEGYIKKGKLNHKKDYLNNIIGLPDNQERILYLFN</sequence>
<evidence type="ECO:0008006" key="3">
    <source>
        <dbReference type="Google" id="ProtNLM"/>
    </source>
</evidence>
<reference evidence="2" key="1">
    <citation type="journal article" date="2019" name="Int. J. Syst. Evol. Microbiol.">
        <title>The Global Catalogue of Microorganisms (GCM) 10K type strain sequencing project: providing services to taxonomists for standard genome sequencing and annotation.</title>
        <authorList>
            <consortium name="The Broad Institute Genomics Platform"/>
            <consortium name="The Broad Institute Genome Sequencing Center for Infectious Disease"/>
            <person name="Wu L."/>
            <person name="Ma J."/>
        </authorList>
    </citation>
    <scope>NUCLEOTIDE SEQUENCE [LARGE SCALE GENOMIC DNA]</scope>
    <source>
        <strain evidence="2">CCUG 62114</strain>
    </source>
</reference>
<dbReference type="EMBL" id="JBHTJM010000009">
    <property type="protein sequence ID" value="MFD0964673.1"/>
    <property type="molecule type" value="Genomic_DNA"/>
</dbReference>
<dbReference type="RefSeq" id="WP_377716213.1">
    <property type="nucleotide sequence ID" value="NZ_JBHTJM010000009.1"/>
</dbReference>
<evidence type="ECO:0000313" key="2">
    <source>
        <dbReference type="Proteomes" id="UP001596997"/>
    </source>
</evidence>
<proteinExistence type="predicted"/>
<dbReference type="Proteomes" id="UP001596997">
    <property type="component" value="Unassembled WGS sequence"/>
</dbReference>
<protein>
    <recommendedName>
        <fullName evidence="3">Lipoprotein</fullName>
    </recommendedName>
</protein>
<accession>A0ABW3I4J3</accession>
<gene>
    <name evidence="1" type="ORF">ACFQ1O_11720</name>
</gene>
<comment type="caution">
    <text evidence="1">The sequence shown here is derived from an EMBL/GenBank/DDBJ whole genome shotgun (WGS) entry which is preliminary data.</text>
</comment>
<keyword evidence="2" id="KW-1185">Reference proteome</keyword>